<evidence type="ECO:0000256" key="1">
    <source>
        <dbReference type="SAM" id="Coils"/>
    </source>
</evidence>
<gene>
    <name evidence="2" type="ORF">SSFG_00023</name>
</gene>
<sequence>MTVASSLPPGPACRFTPTATGWPSRIRCMPDPELLERITARRAELDEREELLAKELAEVRAERDELAVAERVFERVSEQLADERASAAPTPGQVSGRAVMLIPHRTSDVEETTLPPDYQRILAAVRQAAGPVMARQVGDALGIDVSVRSKLEPLRGKLVRLVDRGWLRKLPDGRFTTRL</sequence>
<dbReference type="eggNOG" id="ENOG5032MJI">
    <property type="taxonomic scope" value="Bacteria"/>
</dbReference>
<organism evidence="2 3">
    <name type="scientific">Streptomyces viridosporus (strain ATCC 14672 / DSM 40746 / JCM 4963 / KCTC 9882 / NRRL B-12104 / FH 1290)</name>
    <name type="common">Streptomyces ghanaensis</name>
    <dbReference type="NCBI Taxonomy" id="566461"/>
    <lineage>
        <taxon>Bacteria</taxon>
        <taxon>Bacillati</taxon>
        <taxon>Actinomycetota</taxon>
        <taxon>Actinomycetes</taxon>
        <taxon>Kitasatosporales</taxon>
        <taxon>Streptomycetaceae</taxon>
        <taxon>Streptomyces</taxon>
    </lineage>
</organism>
<evidence type="ECO:0000313" key="2">
    <source>
        <dbReference type="EMBL" id="EFE64766.2"/>
    </source>
</evidence>
<keyword evidence="1" id="KW-0175">Coiled coil</keyword>
<evidence type="ECO:0000313" key="3">
    <source>
        <dbReference type="Proteomes" id="UP000003824"/>
    </source>
</evidence>
<reference evidence="3" key="1">
    <citation type="submission" date="2008-12" db="EMBL/GenBank/DDBJ databases">
        <title>Annotation of Streptomyces ghanaensis ATCC 14672.</title>
        <authorList>
            <consortium name="The Broad Institute Genome Sequencing Platform"/>
            <consortium name="Broad Institute Microbial Sequencing Center"/>
            <person name="Fischbach M."/>
            <person name="Ward D."/>
            <person name="Young S."/>
            <person name="Kodira C.D."/>
            <person name="Zeng Q."/>
            <person name="Koehrsen M."/>
            <person name="Godfrey P."/>
            <person name="Alvarado L."/>
            <person name="Berlin A.M."/>
            <person name="Borenstein D."/>
            <person name="Chen Z."/>
            <person name="Engels R."/>
            <person name="Freedman E."/>
            <person name="Gellesch M."/>
            <person name="Goldberg J."/>
            <person name="Griggs A."/>
            <person name="Gujja S."/>
            <person name="Heiman D.I."/>
            <person name="Hepburn T.A."/>
            <person name="Howarth C."/>
            <person name="Jen D."/>
            <person name="Larson L."/>
            <person name="Lewis B."/>
            <person name="Mehta T."/>
            <person name="Park D."/>
            <person name="Pearson M."/>
            <person name="Roberts A."/>
            <person name="Saif S."/>
            <person name="Shea T.D."/>
            <person name="Shenoy N."/>
            <person name="Sisk P."/>
            <person name="Stolte C."/>
            <person name="Sykes S.N."/>
            <person name="Walk T."/>
            <person name="White J."/>
            <person name="Yandava C."/>
            <person name="Straight P."/>
            <person name="Clardy J."/>
            <person name="Hung D."/>
            <person name="Kolter R."/>
            <person name="Mekalanos J."/>
            <person name="Walker S."/>
            <person name="Walsh C.T."/>
            <person name="Wieland B.L.C."/>
            <person name="Ilzarbe M."/>
            <person name="Galagan J."/>
            <person name="Nusbaum C."/>
            <person name="Birren B."/>
        </authorList>
    </citation>
    <scope>NUCLEOTIDE SEQUENCE [LARGE SCALE GENOMIC DNA]</scope>
    <source>
        <strain evidence="3">ATCC 14672 / DSM 40746 / JCM 4963 / KCTC 9882 / NRRL B-12104 / FH 1290</strain>
    </source>
</reference>
<protein>
    <submittedName>
        <fullName evidence="2">Predicted protein</fullName>
    </submittedName>
</protein>
<dbReference type="EMBL" id="DS999641">
    <property type="protein sequence ID" value="EFE64766.2"/>
    <property type="molecule type" value="Genomic_DNA"/>
</dbReference>
<name>D5ZSP5_STRV1</name>
<dbReference type="AlphaFoldDB" id="D5ZSP5"/>
<accession>D5ZSP5</accession>
<feature type="coiled-coil region" evidence="1">
    <location>
        <begin position="35"/>
        <end position="79"/>
    </location>
</feature>
<dbReference type="Proteomes" id="UP000003824">
    <property type="component" value="Unassembled WGS sequence"/>
</dbReference>
<proteinExistence type="predicted"/>